<evidence type="ECO:0000313" key="7">
    <source>
        <dbReference type="EMBL" id="MBB5100969.1"/>
    </source>
</evidence>
<evidence type="ECO:0000256" key="5">
    <source>
        <dbReference type="ARBA" id="ARBA00023163"/>
    </source>
</evidence>
<evidence type="ECO:0000313" key="9">
    <source>
        <dbReference type="Proteomes" id="UP000326505"/>
    </source>
</evidence>
<dbReference type="Proteomes" id="UP000549009">
    <property type="component" value="Unassembled WGS sequence"/>
</dbReference>
<reference evidence="8 9" key="1">
    <citation type="submission" date="2017-09" db="EMBL/GenBank/DDBJ databases">
        <authorList>
            <person name="Lee N."/>
            <person name="Cho B.-K."/>
        </authorList>
    </citation>
    <scope>NUCLEOTIDE SEQUENCE [LARGE SCALE GENOMIC DNA]</scope>
    <source>
        <strain evidence="8 9">ATCC 27465</strain>
    </source>
</reference>
<reference evidence="7 10" key="2">
    <citation type="submission" date="2020-08" db="EMBL/GenBank/DDBJ databases">
        <title>Genomic Encyclopedia of Type Strains, Phase III (KMG-III): the genomes of soil and plant-associated and newly described type strains.</title>
        <authorList>
            <person name="Whitman W."/>
        </authorList>
    </citation>
    <scope>NUCLEOTIDE SEQUENCE [LARGE SCALE GENOMIC DNA]</scope>
    <source>
        <strain evidence="7 10">CECT 3146</strain>
    </source>
</reference>
<dbReference type="EMBL" id="CP023690">
    <property type="protein sequence ID" value="QEV57791.1"/>
    <property type="molecule type" value="Genomic_DNA"/>
</dbReference>
<keyword evidence="4" id="KW-0238">DNA-binding</keyword>
<sequence>MTVTYQARPHTAPVAPVAPVKEYKEYKEYAELGVLVTRCREGDQRAWSELTHRFTPLVRSVARSFRLGAADCEDVCQLTWMQMVEGIRSVREPDRLRAWIATVARRESIKHLDRSRRQVPTGSCQDFDDLADGGVTPEERAIRQAEVALVRNAVRHLEPAHQTLLRLLFTDPPASYADISAQLGLPHGSIGPTRRRLLLQVKTLLDASSQD</sequence>
<gene>
    <name evidence="8" type="ORF">CP982_02915</name>
    <name evidence="7" type="ORF">FHS40_000022</name>
</gene>
<dbReference type="Proteomes" id="UP000326505">
    <property type="component" value="Chromosome"/>
</dbReference>
<evidence type="ECO:0000313" key="10">
    <source>
        <dbReference type="Proteomes" id="UP000549009"/>
    </source>
</evidence>
<dbReference type="InterPro" id="IPR007627">
    <property type="entry name" value="RNA_pol_sigma70_r2"/>
</dbReference>
<dbReference type="NCBIfam" id="TIGR02937">
    <property type="entry name" value="sigma70-ECF"/>
    <property type="match status" value="1"/>
</dbReference>
<comment type="similarity">
    <text evidence="1">Belongs to the sigma-70 factor family. ECF subfamily.</text>
</comment>
<protein>
    <submittedName>
        <fullName evidence="7">RNA polymerase sigma factor (Sigma-70 family)</fullName>
    </submittedName>
    <submittedName>
        <fullName evidence="8">Sigma-70 family RNA polymerase sigma factor</fullName>
    </submittedName>
</protein>
<dbReference type="InterPro" id="IPR013324">
    <property type="entry name" value="RNA_pol_sigma_r3/r4-like"/>
</dbReference>
<dbReference type="AlphaFoldDB" id="A0A5P2X029"/>
<evidence type="ECO:0000256" key="2">
    <source>
        <dbReference type="ARBA" id="ARBA00023015"/>
    </source>
</evidence>
<evidence type="ECO:0000313" key="8">
    <source>
        <dbReference type="EMBL" id="QEV57791.1"/>
    </source>
</evidence>
<dbReference type="Gene3D" id="1.10.10.10">
    <property type="entry name" value="Winged helix-like DNA-binding domain superfamily/Winged helix DNA-binding domain"/>
    <property type="match status" value="1"/>
</dbReference>
<evidence type="ECO:0000256" key="3">
    <source>
        <dbReference type="ARBA" id="ARBA00023082"/>
    </source>
</evidence>
<dbReference type="OrthoDB" id="265863at2"/>
<dbReference type="GO" id="GO:0003677">
    <property type="term" value="F:DNA binding"/>
    <property type="evidence" value="ECO:0007669"/>
    <property type="project" value="UniProtKB-KW"/>
</dbReference>
<keyword evidence="2" id="KW-0805">Transcription regulation</keyword>
<dbReference type="GO" id="GO:0006352">
    <property type="term" value="P:DNA-templated transcription initiation"/>
    <property type="evidence" value="ECO:0007669"/>
    <property type="project" value="InterPro"/>
</dbReference>
<keyword evidence="10" id="KW-1185">Reference proteome</keyword>
<dbReference type="PANTHER" id="PTHR43133:SF8">
    <property type="entry name" value="RNA POLYMERASE SIGMA FACTOR HI_1459-RELATED"/>
    <property type="match status" value="1"/>
</dbReference>
<organism evidence="8 9">
    <name type="scientific">Streptomyces spectabilis</name>
    <dbReference type="NCBI Taxonomy" id="68270"/>
    <lineage>
        <taxon>Bacteria</taxon>
        <taxon>Bacillati</taxon>
        <taxon>Actinomycetota</taxon>
        <taxon>Actinomycetes</taxon>
        <taxon>Kitasatosporales</taxon>
        <taxon>Streptomycetaceae</taxon>
        <taxon>Streptomyces</taxon>
    </lineage>
</organism>
<feature type="domain" description="RNA polymerase sigma-70 region 2" evidence="6">
    <location>
        <begin position="52"/>
        <end position="117"/>
    </location>
</feature>
<dbReference type="PANTHER" id="PTHR43133">
    <property type="entry name" value="RNA POLYMERASE ECF-TYPE SIGMA FACTO"/>
    <property type="match status" value="1"/>
</dbReference>
<dbReference type="EMBL" id="JACHJD010000001">
    <property type="protein sequence ID" value="MBB5100969.1"/>
    <property type="molecule type" value="Genomic_DNA"/>
</dbReference>
<dbReference type="SUPFAM" id="SSF88659">
    <property type="entry name" value="Sigma3 and sigma4 domains of RNA polymerase sigma factors"/>
    <property type="match status" value="1"/>
</dbReference>
<evidence type="ECO:0000256" key="1">
    <source>
        <dbReference type="ARBA" id="ARBA00010641"/>
    </source>
</evidence>
<dbReference type="Pfam" id="PF04542">
    <property type="entry name" value="Sigma70_r2"/>
    <property type="match status" value="1"/>
</dbReference>
<dbReference type="InterPro" id="IPR013325">
    <property type="entry name" value="RNA_pol_sigma_r2"/>
</dbReference>
<accession>A0A5P2X029</accession>
<dbReference type="RefSeq" id="WP_150508996.1">
    <property type="nucleotide sequence ID" value="NZ_BMSQ01000003.1"/>
</dbReference>
<dbReference type="InterPro" id="IPR014284">
    <property type="entry name" value="RNA_pol_sigma-70_dom"/>
</dbReference>
<dbReference type="Gene3D" id="1.10.1740.10">
    <property type="match status" value="1"/>
</dbReference>
<proteinExistence type="inferred from homology"/>
<evidence type="ECO:0000256" key="4">
    <source>
        <dbReference type="ARBA" id="ARBA00023125"/>
    </source>
</evidence>
<evidence type="ECO:0000259" key="6">
    <source>
        <dbReference type="Pfam" id="PF04542"/>
    </source>
</evidence>
<keyword evidence="3" id="KW-0731">Sigma factor</keyword>
<dbReference type="InterPro" id="IPR039425">
    <property type="entry name" value="RNA_pol_sigma-70-like"/>
</dbReference>
<dbReference type="KEGG" id="sspb:CP982_02915"/>
<keyword evidence="5" id="KW-0804">Transcription</keyword>
<name>A0A5P2X029_STRST</name>
<dbReference type="GO" id="GO:0016987">
    <property type="term" value="F:sigma factor activity"/>
    <property type="evidence" value="ECO:0007669"/>
    <property type="project" value="UniProtKB-KW"/>
</dbReference>
<dbReference type="InterPro" id="IPR036388">
    <property type="entry name" value="WH-like_DNA-bd_sf"/>
</dbReference>
<dbReference type="SUPFAM" id="SSF88946">
    <property type="entry name" value="Sigma2 domain of RNA polymerase sigma factors"/>
    <property type="match status" value="1"/>
</dbReference>